<dbReference type="GO" id="GO:0016740">
    <property type="term" value="F:transferase activity"/>
    <property type="evidence" value="ECO:0007669"/>
    <property type="project" value="UniProtKB-KW"/>
</dbReference>
<feature type="transmembrane region" description="Helical" evidence="1">
    <location>
        <begin position="308"/>
        <end position="329"/>
    </location>
</feature>
<dbReference type="RefSeq" id="WP_093577762.1">
    <property type="nucleotide sequence ID" value="NZ_FPBA01000001.1"/>
</dbReference>
<keyword evidence="1" id="KW-1133">Transmembrane helix</keyword>
<keyword evidence="1" id="KW-0812">Transmembrane</keyword>
<evidence type="ECO:0000313" key="3">
    <source>
        <dbReference type="Proteomes" id="UP000199546"/>
    </source>
</evidence>
<feature type="transmembrane region" description="Helical" evidence="1">
    <location>
        <begin position="121"/>
        <end position="138"/>
    </location>
</feature>
<feature type="transmembrane region" description="Helical" evidence="1">
    <location>
        <begin position="90"/>
        <end position="109"/>
    </location>
</feature>
<keyword evidence="2" id="KW-0808">Transferase</keyword>
<name>A0A1I6XDT7_9ACTN</name>
<accession>A0A1I6XDT7</accession>
<feature type="transmembrane region" description="Helical" evidence="1">
    <location>
        <begin position="192"/>
        <end position="208"/>
    </location>
</feature>
<keyword evidence="1" id="KW-0472">Membrane</keyword>
<reference evidence="3" key="1">
    <citation type="submission" date="2016-10" db="EMBL/GenBank/DDBJ databases">
        <authorList>
            <person name="Varghese N."/>
            <person name="Submissions S."/>
        </authorList>
    </citation>
    <scope>NUCLEOTIDE SEQUENCE [LARGE SCALE GENOMIC DNA]</scope>
    <source>
        <strain evidence="3">DSM 46136</strain>
    </source>
</reference>
<feature type="transmembrane region" description="Helical" evidence="1">
    <location>
        <begin position="144"/>
        <end position="163"/>
    </location>
</feature>
<gene>
    <name evidence="2" type="ORF">SAMN05660657_00445</name>
</gene>
<sequence length="508" mass="54002">MASPAARDLEPVPSPRTSTRRFLVPLCLVVVLVRATYVLRPLRNDEGGYLLVARQWHTGGEFLYGDYFVDRPPLLMLLFEVASLTEWDQAIRVLAIPFVLLFVLAGWRAGTLLAGPAGGRWAAVVAAGIMCSPALAAEQADGELFGAAFVMAALALALSAWNADSATRRFGWAVAAGAAGAAAPLVKQSLLEGLLLLAGLVLWGWWCQGADRRRALLVGGGGLLGALLPGALSWLWLTVARIEPADAWHDLVGSRGVAFDALWSTSPDDSIRRAGLLLVLGSVTGLLPIVITWLLTARRGPRQRSVDARVVTLLLVFGLVGIASGGAYWPPYLLQLAPAAVLSAGALAPSVSRPGAWMRACCRLVAAAALVGTLVSGVVHATVPSAWSSQRTGEWLADSKAASDTGFVAYGLPSVLETADMPSSYPHLWSAAMRTLDPGQTRLRATLAGPDAPSWVVQVNGLNAWGIDEGSRLRDLLHQRYRVVAEICGYRVWLRADLTRELAPPPPC</sequence>
<evidence type="ECO:0000256" key="1">
    <source>
        <dbReference type="SAM" id="Phobius"/>
    </source>
</evidence>
<dbReference type="OrthoDB" id="3778591at2"/>
<organism evidence="2 3">
    <name type="scientific">Geodermatophilus amargosae</name>
    <dbReference type="NCBI Taxonomy" id="1296565"/>
    <lineage>
        <taxon>Bacteria</taxon>
        <taxon>Bacillati</taxon>
        <taxon>Actinomycetota</taxon>
        <taxon>Actinomycetes</taxon>
        <taxon>Geodermatophilales</taxon>
        <taxon>Geodermatophilaceae</taxon>
        <taxon>Geodermatophilus</taxon>
    </lineage>
</organism>
<feature type="transmembrane region" description="Helical" evidence="1">
    <location>
        <begin position="274"/>
        <end position="296"/>
    </location>
</feature>
<dbReference type="AlphaFoldDB" id="A0A1I6XDT7"/>
<evidence type="ECO:0000313" key="2">
    <source>
        <dbReference type="EMBL" id="SFT36450.1"/>
    </source>
</evidence>
<proteinExistence type="predicted"/>
<dbReference type="STRING" id="1296565.SAMN05660657_00445"/>
<keyword evidence="3" id="KW-1185">Reference proteome</keyword>
<feature type="transmembrane region" description="Helical" evidence="1">
    <location>
        <begin position="21"/>
        <end position="39"/>
    </location>
</feature>
<dbReference type="Proteomes" id="UP000199546">
    <property type="component" value="Unassembled WGS sequence"/>
</dbReference>
<feature type="transmembrane region" description="Helical" evidence="1">
    <location>
        <begin position="170"/>
        <end position="186"/>
    </location>
</feature>
<protein>
    <submittedName>
        <fullName evidence="2">4-amino-4-deoxy-L-arabinose transferase</fullName>
    </submittedName>
</protein>
<feature type="transmembrane region" description="Helical" evidence="1">
    <location>
        <begin position="215"/>
        <end position="237"/>
    </location>
</feature>
<dbReference type="EMBL" id="FPBA01000001">
    <property type="protein sequence ID" value="SFT36450.1"/>
    <property type="molecule type" value="Genomic_DNA"/>
</dbReference>